<evidence type="ECO:0000256" key="3">
    <source>
        <dbReference type="ARBA" id="ARBA00011738"/>
    </source>
</evidence>
<reference evidence="14" key="1">
    <citation type="journal article" date="2023" name="Mol. Phylogenet. Evol.">
        <title>Genome-scale phylogeny and comparative genomics of the fungal order Sordariales.</title>
        <authorList>
            <person name="Hensen N."/>
            <person name="Bonometti L."/>
            <person name="Westerberg I."/>
            <person name="Brannstrom I.O."/>
            <person name="Guillou S."/>
            <person name="Cros-Aarteil S."/>
            <person name="Calhoun S."/>
            <person name="Haridas S."/>
            <person name="Kuo A."/>
            <person name="Mondo S."/>
            <person name="Pangilinan J."/>
            <person name="Riley R."/>
            <person name="LaButti K."/>
            <person name="Andreopoulos B."/>
            <person name="Lipzen A."/>
            <person name="Chen C."/>
            <person name="Yan M."/>
            <person name="Daum C."/>
            <person name="Ng V."/>
            <person name="Clum A."/>
            <person name="Steindorff A."/>
            <person name="Ohm R.A."/>
            <person name="Martin F."/>
            <person name="Silar P."/>
            <person name="Natvig D.O."/>
            <person name="Lalanne C."/>
            <person name="Gautier V."/>
            <person name="Ament-Velasquez S.L."/>
            <person name="Kruys A."/>
            <person name="Hutchinson M.I."/>
            <person name="Powell A.J."/>
            <person name="Barry K."/>
            <person name="Miller A.N."/>
            <person name="Grigoriev I.V."/>
            <person name="Debuchy R."/>
            <person name="Gladieux P."/>
            <person name="Hiltunen Thoren M."/>
            <person name="Johannesson H."/>
        </authorList>
    </citation>
    <scope>NUCLEOTIDE SEQUENCE</scope>
    <source>
        <strain evidence="14">CBS 141.50</strain>
    </source>
</reference>
<dbReference type="EMBL" id="MU853588">
    <property type="protein sequence ID" value="KAK4143303.1"/>
    <property type="molecule type" value="Genomic_DNA"/>
</dbReference>
<dbReference type="InterPro" id="IPR050062">
    <property type="entry name" value="Pro-tRNA_synthetase"/>
</dbReference>
<keyword evidence="10" id="KW-0030">Aminoacyl-tRNA synthetase</keyword>
<dbReference type="SUPFAM" id="SSF52954">
    <property type="entry name" value="Class II aaRS ABD-related"/>
    <property type="match status" value="1"/>
</dbReference>
<evidence type="ECO:0000256" key="6">
    <source>
        <dbReference type="ARBA" id="ARBA00022598"/>
    </source>
</evidence>
<evidence type="ECO:0000256" key="8">
    <source>
        <dbReference type="ARBA" id="ARBA00022840"/>
    </source>
</evidence>
<dbReference type="InterPro" id="IPR045864">
    <property type="entry name" value="aa-tRNA-synth_II/BPL/LPL"/>
</dbReference>
<comment type="catalytic activity">
    <reaction evidence="12">
        <text>tRNA(Pro) + L-proline + ATP = L-prolyl-tRNA(Pro) + AMP + diphosphate</text>
        <dbReference type="Rhea" id="RHEA:14305"/>
        <dbReference type="Rhea" id="RHEA-COMP:9700"/>
        <dbReference type="Rhea" id="RHEA-COMP:9702"/>
        <dbReference type="ChEBI" id="CHEBI:30616"/>
        <dbReference type="ChEBI" id="CHEBI:33019"/>
        <dbReference type="ChEBI" id="CHEBI:60039"/>
        <dbReference type="ChEBI" id="CHEBI:78442"/>
        <dbReference type="ChEBI" id="CHEBI:78532"/>
        <dbReference type="ChEBI" id="CHEBI:456215"/>
        <dbReference type="EC" id="6.1.1.15"/>
    </reaction>
</comment>
<sequence length="585" mass="64454">MLTPTVARRCAVPPAATRLSNIWFPSGGIAASEVEDSHARLIRAGFLRQSNAGMFHLLPLGHRVLQKIERIVARHMEESLGASQVSLSSVSARSLWERSGRFNTVESELFRFSDRKGVPYLLAPTHEEEITSLVAGSVRSHKELPLRLYQITRKYRDEFRPRHGLLRGREFVMKDLYTFDSTAEAAIKTYDKVRAAYDQIFADMKLPVLSAKAHSGDMGGDLSHEYHLPTSIGEDRVINCNTCNYIANEEVVDKAVSEEPELDVPVGVWRGITKDRRRLVNVWYPKRKGRVDGGETREYTDRDIDLSVVKSIVPDIDTAVEDALPFWSGALAGQTRNTIKVVHIIDGHLSFSVAGGLESSLTIPPAWPSALTPPDMPLEVSYHRAARPGTEKLSLLRTRTGDKCPKCPSGTLTVEKAMELGHAFYLGTRYSQPLGAMATAPASGLSTPMQMGCYGIGISRIMGAAAAHFADDVGFNWPLSIAPFSSVIVPGNGIDDGDAMLVHGVLNNLAENRRQVLDIAVDDRQKSLPWKLKDADLIGYPIIVLLGREWKHKSEVEVQCRRLGIKQTVSLDGLNATVSGICQLL</sequence>
<comment type="subcellular location">
    <subcellularLocation>
        <location evidence="1">Cytoplasm</location>
    </subcellularLocation>
</comment>
<dbReference type="PROSITE" id="PS50862">
    <property type="entry name" value="AA_TRNA_LIGASE_II"/>
    <property type="match status" value="1"/>
</dbReference>
<dbReference type="Gene3D" id="3.30.930.10">
    <property type="entry name" value="Bira Bifunctional Protein, Domain 2"/>
    <property type="match status" value="2"/>
</dbReference>
<dbReference type="Pfam" id="PF03129">
    <property type="entry name" value="HGTP_anticodon"/>
    <property type="match status" value="1"/>
</dbReference>
<evidence type="ECO:0000313" key="15">
    <source>
        <dbReference type="Proteomes" id="UP001302676"/>
    </source>
</evidence>
<keyword evidence="9" id="KW-0648">Protein biosynthesis</keyword>
<dbReference type="InterPro" id="IPR036621">
    <property type="entry name" value="Anticodon-bd_dom_sf"/>
</dbReference>
<dbReference type="GO" id="GO:0005739">
    <property type="term" value="C:mitochondrion"/>
    <property type="evidence" value="ECO:0007669"/>
    <property type="project" value="TreeGrafter"/>
</dbReference>
<dbReference type="GO" id="GO:0006433">
    <property type="term" value="P:prolyl-tRNA aminoacylation"/>
    <property type="evidence" value="ECO:0007669"/>
    <property type="project" value="InterPro"/>
</dbReference>
<gene>
    <name evidence="14" type="ORF">C8A04DRAFT_12522</name>
</gene>
<dbReference type="GO" id="GO:0005524">
    <property type="term" value="F:ATP binding"/>
    <property type="evidence" value="ECO:0007669"/>
    <property type="project" value="UniProtKB-KW"/>
</dbReference>
<evidence type="ECO:0000256" key="1">
    <source>
        <dbReference type="ARBA" id="ARBA00004496"/>
    </source>
</evidence>
<dbReference type="Pfam" id="PF00587">
    <property type="entry name" value="tRNA-synt_2b"/>
    <property type="match status" value="1"/>
</dbReference>
<comment type="caution">
    <text evidence="14">The sequence shown here is derived from an EMBL/GenBank/DDBJ whole genome shotgun (WGS) entry which is preliminary data.</text>
</comment>
<name>A0AAN6ZMF8_9PEZI</name>
<accession>A0AAN6ZMF8</accession>
<organism evidence="14 15">
    <name type="scientific">Dichotomopilus funicola</name>
    <dbReference type="NCBI Taxonomy" id="1934379"/>
    <lineage>
        <taxon>Eukaryota</taxon>
        <taxon>Fungi</taxon>
        <taxon>Dikarya</taxon>
        <taxon>Ascomycota</taxon>
        <taxon>Pezizomycotina</taxon>
        <taxon>Sordariomycetes</taxon>
        <taxon>Sordariomycetidae</taxon>
        <taxon>Sordariales</taxon>
        <taxon>Chaetomiaceae</taxon>
        <taxon>Dichotomopilus</taxon>
    </lineage>
</organism>
<dbReference type="InterPro" id="IPR004154">
    <property type="entry name" value="Anticodon-bd"/>
</dbReference>
<keyword evidence="5" id="KW-0963">Cytoplasm</keyword>
<dbReference type="RefSeq" id="XP_062636674.1">
    <property type="nucleotide sequence ID" value="XM_062777363.1"/>
</dbReference>
<keyword evidence="8" id="KW-0067">ATP-binding</keyword>
<dbReference type="InterPro" id="IPR006195">
    <property type="entry name" value="aa-tRNA-synth_II"/>
</dbReference>
<keyword evidence="15" id="KW-1185">Reference proteome</keyword>
<evidence type="ECO:0000256" key="5">
    <source>
        <dbReference type="ARBA" id="ARBA00022490"/>
    </source>
</evidence>
<dbReference type="PANTHER" id="PTHR42753">
    <property type="entry name" value="MITOCHONDRIAL RIBOSOME PROTEIN L39/PROLYL-TRNA LIGASE FAMILY MEMBER"/>
    <property type="match status" value="1"/>
</dbReference>
<reference evidence="14" key="2">
    <citation type="submission" date="2023-05" db="EMBL/GenBank/DDBJ databases">
        <authorList>
            <consortium name="Lawrence Berkeley National Laboratory"/>
            <person name="Steindorff A."/>
            <person name="Hensen N."/>
            <person name="Bonometti L."/>
            <person name="Westerberg I."/>
            <person name="Brannstrom I.O."/>
            <person name="Guillou S."/>
            <person name="Cros-Aarteil S."/>
            <person name="Calhoun S."/>
            <person name="Haridas S."/>
            <person name="Kuo A."/>
            <person name="Mondo S."/>
            <person name="Pangilinan J."/>
            <person name="Riley R."/>
            <person name="Labutti K."/>
            <person name="Andreopoulos B."/>
            <person name="Lipzen A."/>
            <person name="Chen C."/>
            <person name="Yanf M."/>
            <person name="Daum C."/>
            <person name="Ng V."/>
            <person name="Clum A."/>
            <person name="Ohm R."/>
            <person name="Martin F."/>
            <person name="Silar P."/>
            <person name="Natvig D."/>
            <person name="Lalanne C."/>
            <person name="Gautier V."/>
            <person name="Ament-Velasquez S.L."/>
            <person name="Kruys A."/>
            <person name="Hutchinson M.I."/>
            <person name="Powell A.J."/>
            <person name="Barry K."/>
            <person name="Miller A.N."/>
            <person name="Grigoriev I.V."/>
            <person name="Debuchy R."/>
            <person name="Gladieux P."/>
            <person name="Thoren M.H."/>
            <person name="Johannesson H."/>
        </authorList>
    </citation>
    <scope>NUCLEOTIDE SEQUENCE</scope>
    <source>
        <strain evidence="14">CBS 141.50</strain>
    </source>
</reference>
<dbReference type="EC" id="6.1.1.15" evidence="4"/>
<evidence type="ECO:0000256" key="2">
    <source>
        <dbReference type="ARBA" id="ARBA00008226"/>
    </source>
</evidence>
<dbReference type="PANTHER" id="PTHR42753:SF2">
    <property type="entry name" value="PROLINE--TRNA LIGASE"/>
    <property type="match status" value="1"/>
</dbReference>
<evidence type="ECO:0000259" key="13">
    <source>
        <dbReference type="PROSITE" id="PS50862"/>
    </source>
</evidence>
<comment type="subunit">
    <text evidence="3">Homodimer.</text>
</comment>
<proteinExistence type="inferred from homology"/>
<evidence type="ECO:0000313" key="14">
    <source>
        <dbReference type="EMBL" id="KAK4143303.1"/>
    </source>
</evidence>
<evidence type="ECO:0000256" key="9">
    <source>
        <dbReference type="ARBA" id="ARBA00022917"/>
    </source>
</evidence>
<evidence type="ECO:0000256" key="7">
    <source>
        <dbReference type="ARBA" id="ARBA00022741"/>
    </source>
</evidence>
<dbReference type="GO" id="GO:0004827">
    <property type="term" value="F:proline-tRNA ligase activity"/>
    <property type="evidence" value="ECO:0007669"/>
    <property type="project" value="UniProtKB-EC"/>
</dbReference>
<dbReference type="AlphaFoldDB" id="A0AAN6ZMF8"/>
<dbReference type="FunFam" id="3.30.930.10:FF:000066">
    <property type="entry name" value="Proline--tRNA ligase"/>
    <property type="match status" value="1"/>
</dbReference>
<keyword evidence="6" id="KW-0436">Ligase</keyword>
<feature type="domain" description="Aminoacyl-transfer RNA synthetases class-II family profile" evidence="13">
    <location>
        <begin position="61"/>
        <end position="478"/>
    </location>
</feature>
<keyword evidence="7" id="KW-0547">Nucleotide-binding</keyword>
<comment type="similarity">
    <text evidence="2">Belongs to the class-II aminoacyl-tRNA synthetase family.</text>
</comment>
<evidence type="ECO:0000256" key="4">
    <source>
        <dbReference type="ARBA" id="ARBA00012831"/>
    </source>
</evidence>
<dbReference type="InterPro" id="IPR002314">
    <property type="entry name" value="aa-tRNA-synt_IIb"/>
</dbReference>
<dbReference type="InterPro" id="IPR002316">
    <property type="entry name" value="Pro-tRNA-ligase_IIa"/>
</dbReference>
<dbReference type="Proteomes" id="UP001302676">
    <property type="component" value="Unassembled WGS sequence"/>
</dbReference>
<evidence type="ECO:0000256" key="11">
    <source>
        <dbReference type="ARBA" id="ARBA00029731"/>
    </source>
</evidence>
<protein>
    <recommendedName>
        <fullName evidence="4">proline--tRNA ligase</fullName>
        <ecNumber evidence="4">6.1.1.15</ecNumber>
    </recommendedName>
    <alternativeName>
        <fullName evidence="11">Prolyl-tRNA synthetase</fullName>
    </alternativeName>
</protein>
<evidence type="ECO:0000256" key="12">
    <source>
        <dbReference type="ARBA" id="ARBA00047671"/>
    </source>
</evidence>
<dbReference type="PRINTS" id="PR01046">
    <property type="entry name" value="TRNASYNTHPRO"/>
</dbReference>
<dbReference type="GeneID" id="87813976"/>
<dbReference type="SUPFAM" id="SSF55681">
    <property type="entry name" value="Class II aaRS and biotin synthetases"/>
    <property type="match status" value="1"/>
</dbReference>
<evidence type="ECO:0000256" key="10">
    <source>
        <dbReference type="ARBA" id="ARBA00023146"/>
    </source>
</evidence>
<dbReference type="Gene3D" id="3.40.50.800">
    <property type="entry name" value="Anticodon-binding domain"/>
    <property type="match status" value="1"/>
</dbReference>